<dbReference type="EMBL" id="JBHSMI010000052">
    <property type="protein sequence ID" value="MFC5406036.1"/>
    <property type="molecule type" value="Genomic_DNA"/>
</dbReference>
<evidence type="ECO:0000256" key="1">
    <source>
        <dbReference type="SAM" id="Phobius"/>
    </source>
</evidence>
<reference evidence="4" key="1">
    <citation type="journal article" date="2019" name="Int. J. Syst. Evol. Microbiol.">
        <title>The Global Catalogue of Microorganisms (GCM) 10K type strain sequencing project: providing services to taxonomists for standard genome sequencing and annotation.</title>
        <authorList>
            <consortium name="The Broad Institute Genomics Platform"/>
            <consortium name="The Broad Institute Genome Sequencing Center for Infectious Disease"/>
            <person name="Wu L."/>
            <person name="Ma J."/>
        </authorList>
    </citation>
    <scope>NUCLEOTIDE SEQUENCE [LARGE SCALE GENOMIC DNA]</scope>
    <source>
        <strain evidence="4">CGMCC 1.18575</strain>
    </source>
</reference>
<protein>
    <submittedName>
        <fullName evidence="3">Fatty acid desaturase</fullName>
        <ecNumber evidence="3">1.14.19.-</ecNumber>
    </submittedName>
</protein>
<proteinExistence type="predicted"/>
<feature type="transmembrane region" description="Helical" evidence="1">
    <location>
        <begin position="28"/>
        <end position="46"/>
    </location>
</feature>
<evidence type="ECO:0000259" key="2">
    <source>
        <dbReference type="Pfam" id="PF00487"/>
    </source>
</evidence>
<organism evidence="3 4">
    <name type="scientific">Cohnella soli</name>
    <dbReference type="NCBI Taxonomy" id="425005"/>
    <lineage>
        <taxon>Bacteria</taxon>
        <taxon>Bacillati</taxon>
        <taxon>Bacillota</taxon>
        <taxon>Bacilli</taxon>
        <taxon>Bacillales</taxon>
        <taxon>Paenibacillaceae</taxon>
        <taxon>Cohnella</taxon>
    </lineage>
</organism>
<dbReference type="EC" id="1.14.19.-" evidence="3"/>
<comment type="caution">
    <text evidence="3">The sequence shown here is derived from an EMBL/GenBank/DDBJ whole genome shotgun (WGS) entry which is preliminary data.</text>
</comment>
<dbReference type="InterPro" id="IPR012171">
    <property type="entry name" value="Fatty_acid_desaturase"/>
</dbReference>
<name>A0ABW0I0V5_9BACL</name>
<gene>
    <name evidence="3" type="ORF">ACFPOF_25120</name>
</gene>
<evidence type="ECO:0000313" key="3">
    <source>
        <dbReference type="EMBL" id="MFC5406036.1"/>
    </source>
</evidence>
<feature type="domain" description="Fatty acid desaturase" evidence="2">
    <location>
        <begin position="51"/>
        <end position="296"/>
    </location>
</feature>
<dbReference type="InterPro" id="IPR005804">
    <property type="entry name" value="FA_desaturase_dom"/>
</dbReference>
<keyword evidence="4" id="KW-1185">Reference proteome</keyword>
<dbReference type="PANTHER" id="PTHR19353">
    <property type="entry name" value="FATTY ACID DESATURASE 2"/>
    <property type="match status" value="1"/>
</dbReference>
<feature type="transmembrane region" description="Helical" evidence="1">
    <location>
        <begin position="152"/>
        <end position="170"/>
    </location>
</feature>
<keyword evidence="1" id="KW-1133">Transmembrane helix</keyword>
<dbReference type="GO" id="GO:0016491">
    <property type="term" value="F:oxidoreductase activity"/>
    <property type="evidence" value="ECO:0007669"/>
    <property type="project" value="UniProtKB-KW"/>
</dbReference>
<keyword evidence="3" id="KW-0560">Oxidoreductase</keyword>
<feature type="transmembrane region" description="Helical" evidence="1">
    <location>
        <begin position="182"/>
        <end position="202"/>
    </location>
</feature>
<evidence type="ECO:0000313" key="4">
    <source>
        <dbReference type="Proteomes" id="UP001596113"/>
    </source>
</evidence>
<sequence length="349" mass="40032">MNTKKIAELKKSAAPFTQTNTRASIRQIANTLLPFIMLWIAAYASLSVSYWLTLPIAVAAAGFLIRTFIIFHDCCHQSFFKSRRANDFLGNLLGVVTHFPYEQWKNAHNIHHSTSGNLDKRGVGDMWVMTVDEYVAASTGRKLAYRFYRNPIVMLGLGPLFLFLVTYRMNREGAKKKERWNTHLTTLAIVASYALIGLLIGWQSLLLVQGPIMLVAGMLGIWLFYVQHQFEDSYFEHEEHWDYVNAAVEGSSYYRLPRVLQWLTGNIGFHHVHHLNPKVPNYNLEKAHNAIPPLQKATTIGIRTSLRSLRFRLWDERARTFIGFRELKAYRRQPSAPVNKPIADQADIA</sequence>
<accession>A0ABW0I0V5</accession>
<dbReference type="Pfam" id="PF00487">
    <property type="entry name" value="FA_desaturase"/>
    <property type="match status" value="1"/>
</dbReference>
<dbReference type="CDD" id="cd03507">
    <property type="entry name" value="Delta12-FADS-like"/>
    <property type="match status" value="1"/>
</dbReference>
<dbReference type="Proteomes" id="UP001596113">
    <property type="component" value="Unassembled WGS sequence"/>
</dbReference>
<keyword evidence="1" id="KW-0812">Transmembrane</keyword>
<keyword evidence="1" id="KW-0472">Membrane</keyword>
<feature type="transmembrane region" description="Helical" evidence="1">
    <location>
        <begin position="208"/>
        <end position="226"/>
    </location>
</feature>
<dbReference type="PANTHER" id="PTHR19353:SF73">
    <property type="entry name" value="FATTY ACID DESATURASE"/>
    <property type="match status" value="1"/>
</dbReference>
<dbReference type="RefSeq" id="WP_378137860.1">
    <property type="nucleotide sequence ID" value="NZ_JBHSMI010000052.1"/>
</dbReference>